<keyword evidence="2" id="KW-1185">Reference proteome</keyword>
<proteinExistence type="predicted"/>
<evidence type="ECO:0000313" key="2">
    <source>
        <dbReference type="Proteomes" id="UP000323506"/>
    </source>
</evidence>
<protein>
    <submittedName>
        <fullName evidence="1">Uncharacterized protein</fullName>
    </submittedName>
</protein>
<dbReference type="EMBL" id="CM017696">
    <property type="protein sequence ID" value="TYH00905.1"/>
    <property type="molecule type" value="Genomic_DNA"/>
</dbReference>
<dbReference type="Proteomes" id="UP000323506">
    <property type="component" value="Chromosome A09"/>
</dbReference>
<accession>A0A5D2F492</accession>
<evidence type="ECO:0000313" key="1">
    <source>
        <dbReference type="EMBL" id="TYH00905.1"/>
    </source>
</evidence>
<organism evidence="1 2">
    <name type="scientific">Gossypium darwinii</name>
    <name type="common">Darwin's cotton</name>
    <name type="synonym">Gossypium barbadense var. darwinii</name>
    <dbReference type="NCBI Taxonomy" id="34276"/>
    <lineage>
        <taxon>Eukaryota</taxon>
        <taxon>Viridiplantae</taxon>
        <taxon>Streptophyta</taxon>
        <taxon>Embryophyta</taxon>
        <taxon>Tracheophyta</taxon>
        <taxon>Spermatophyta</taxon>
        <taxon>Magnoliopsida</taxon>
        <taxon>eudicotyledons</taxon>
        <taxon>Gunneridae</taxon>
        <taxon>Pentapetalae</taxon>
        <taxon>rosids</taxon>
        <taxon>malvids</taxon>
        <taxon>Malvales</taxon>
        <taxon>Malvaceae</taxon>
        <taxon>Malvoideae</taxon>
        <taxon>Gossypium</taxon>
    </lineage>
</organism>
<sequence>MQTPNRPLTADFSLQPSQFLKNHFSLDLPSNFDSNEAKRRSLAYSNGRTEERGKVCVKEAVRGNRSWEPDPLALFWHVPEDSSALKLLR</sequence>
<dbReference type="AlphaFoldDB" id="A0A5D2F492"/>
<reference evidence="1 2" key="1">
    <citation type="submission" date="2019-06" db="EMBL/GenBank/DDBJ databases">
        <title>WGS assembly of Gossypium darwinii.</title>
        <authorList>
            <person name="Chen Z.J."/>
            <person name="Sreedasyam A."/>
            <person name="Ando A."/>
            <person name="Song Q."/>
            <person name="De L."/>
            <person name="Hulse-Kemp A."/>
            <person name="Ding M."/>
            <person name="Ye W."/>
            <person name="Kirkbride R."/>
            <person name="Jenkins J."/>
            <person name="Plott C."/>
            <person name="Lovell J."/>
            <person name="Lin Y.-M."/>
            <person name="Vaughn R."/>
            <person name="Liu B."/>
            <person name="Li W."/>
            <person name="Simpson S."/>
            <person name="Scheffler B."/>
            <person name="Saski C."/>
            <person name="Grover C."/>
            <person name="Hu G."/>
            <person name="Conover J."/>
            <person name="Carlson J."/>
            <person name="Shu S."/>
            <person name="Boston L."/>
            <person name="Williams M."/>
            <person name="Peterson D."/>
            <person name="Mcgee K."/>
            <person name="Jones D."/>
            <person name="Wendel J."/>
            <person name="Stelly D."/>
            <person name="Grimwood J."/>
            <person name="Schmutz J."/>
        </authorList>
    </citation>
    <scope>NUCLEOTIDE SEQUENCE [LARGE SCALE GENOMIC DNA]</scope>
    <source>
        <strain evidence="1">1808015.09</strain>
    </source>
</reference>
<gene>
    <name evidence="1" type="ORF">ES288_A09G014000v1</name>
</gene>
<name>A0A5D2F492_GOSDA</name>